<evidence type="ECO:0000313" key="4">
    <source>
        <dbReference type="Proteomes" id="UP000051184"/>
    </source>
</evidence>
<dbReference type="InterPro" id="IPR036163">
    <property type="entry name" value="HMA_dom_sf"/>
</dbReference>
<organism evidence="3 4">
    <name type="scientific">Cognatishimia activa</name>
    <dbReference type="NCBI Taxonomy" id="1715691"/>
    <lineage>
        <taxon>Bacteria</taxon>
        <taxon>Pseudomonadati</taxon>
        <taxon>Pseudomonadota</taxon>
        <taxon>Alphaproteobacteria</taxon>
        <taxon>Rhodobacterales</taxon>
        <taxon>Paracoccaceae</taxon>
        <taxon>Cognatishimia</taxon>
    </lineage>
</organism>
<name>A0A0P1ISW1_9RHOB</name>
<dbReference type="SUPFAM" id="SSF55008">
    <property type="entry name" value="HMA, heavy metal-associated domain"/>
    <property type="match status" value="1"/>
</dbReference>
<keyword evidence="1" id="KW-0479">Metal-binding</keyword>
<dbReference type="PRINTS" id="PR00946">
    <property type="entry name" value="HGSCAVENGER"/>
</dbReference>
<gene>
    <name evidence="3" type="primary">merP</name>
    <name evidence="3" type="ORF">TA5114_02430</name>
</gene>
<dbReference type="PROSITE" id="PS50846">
    <property type="entry name" value="HMA_2"/>
    <property type="match status" value="1"/>
</dbReference>
<dbReference type="OrthoDB" id="7868022at2"/>
<proteinExistence type="predicted"/>
<dbReference type="InterPro" id="IPR006121">
    <property type="entry name" value="HMA_dom"/>
</dbReference>
<dbReference type="CDD" id="cd00371">
    <property type="entry name" value="HMA"/>
    <property type="match status" value="1"/>
</dbReference>
<accession>A0A0P1ISW1</accession>
<dbReference type="InterPro" id="IPR017969">
    <property type="entry name" value="Heavy-metal-associated_CS"/>
</dbReference>
<keyword evidence="4" id="KW-1185">Reference proteome</keyword>
<dbReference type="PROSITE" id="PS01047">
    <property type="entry name" value="HMA_1"/>
    <property type="match status" value="1"/>
</dbReference>
<dbReference type="InterPro" id="IPR001802">
    <property type="entry name" value="MerP/CopZ"/>
</dbReference>
<dbReference type="GO" id="GO:0046872">
    <property type="term" value="F:metal ion binding"/>
    <property type="evidence" value="ECO:0007669"/>
    <property type="project" value="UniProtKB-KW"/>
</dbReference>
<dbReference type="RefSeq" id="WP_058315485.1">
    <property type="nucleotide sequence ID" value="NZ_CYTO01000009.1"/>
</dbReference>
<reference evidence="4" key="1">
    <citation type="submission" date="2015-09" db="EMBL/GenBank/DDBJ databases">
        <authorList>
            <person name="Rodrigo-Torres Lidia"/>
            <person name="Arahal R.David."/>
        </authorList>
    </citation>
    <scope>NUCLEOTIDE SEQUENCE [LARGE SCALE GENOMIC DNA]</scope>
    <source>
        <strain evidence="4">CECT 5114</strain>
    </source>
</reference>
<dbReference type="Proteomes" id="UP000051184">
    <property type="component" value="Unassembled WGS sequence"/>
</dbReference>
<dbReference type="Gene3D" id="3.30.70.100">
    <property type="match status" value="1"/>
</dbReference>
<feature type="domain" description="HMA" evidence="2">
    <location>
        <begin position="5"/>
        <end position="70"/>
    </location>
</feature>
<evidence type="ECO:0000256" key="1">
    <source>
        <dbReference type="ARBA" id="ARBA00022723"/>
    </source>
</evidence>
<dbReference type="Pfam" id="PF00403">
    <property type="entry name" value="HMA"/>
    <property type="match status" value="1"/>
</dbReference>
<sequence length="72" mass="7511">MTQTNIAILTVQGMSCTSCASRVERGLNATQGISGVSVDFKASKVHFNYESSALLDKATGVLSDLGYPAQVA</sequence>
<protein>
    <submittedName>
        <fullName evidence="3">Periplasmic mercury ion-binding protein</fullName>
    </submittedName>
</protein>
<dbReference type="FunFam" id="3.30.70.100:FF:000001">
    <property type="entry name" value="ATPase copper transporting beta"/>
    <property type="match status" value="1"/>
</dbReference>
<dbReference type="AlphaFoldDB" id="A0A0P1ISW1"/>
<dbReference type="STRING" id="1715691.TA5113_01258"/>
<dbReference type="EMBL" id="CYUE01000020">
    <property type="protein sequence ID" value="CUK26614.1"/>
    <property type="molecule type" value="Genomic_DNA"/>
</dbReference>
<evidence type="ECO:0000313" key="3">
    <source>
        <dbReference type="EMBL" id="CUK26614.1"/>
    </source>
</evidence>
<evidence type="ECO:0000259" key="2">
    <source>
        <dbReference type="PROSITE" id="PS50846"/>
    </source>
</evidence>